<dbReference type="Proteomes" id="UP000281553">
    <property type="component" value="Unassembled WGS sequence"/>
</dbReference>
<evidence type="ECO:0000313" key="1">
    <source>
        <dbReference type="EMBL" id="VDN22419.1"/>
    </source>
</evidence>
<accession>A0A3P7PTV9</accession>
<dbReference type="AlphaFoldDB" id="A0A3P7PTV9"/>
<reference evidence="1 2" key="1">
    <citation type="submission" date="2018-11" db="EMBL/GenBank/DDBJ databases">
        <authorList>
            <consortium name="Pathogen Informatics"/>
        </authorList>
    </citation>
    <scope>NUCLEOTIDE SEQUENCE [LARGE SCALE GENOMIC DNA]</scope>
</reference>
<dbReference type="Gene3D" id="1.10.30.10">
    <property type="entry name" value="High mobility group box domain"/>
    <property type="match status" value="1"/>
</dbReference>
<proteinExistence type="predicted"/>
<dbReference type="SUPFAM" id="SSF47095">
    <property type="entry name" value="HMG-box"/>
    <property type="match status" value="1"/>
</dbReference>
<dbReference type="EMBL" id="UYRU01072572">
    <property type="protein sequence ID" value="VDN22419.1"/>
    <property type="molecule type" value="Genomic_DNA"/>
</dbReference>
<name>A0A3P7PTV9_DIBLA</name>
<keyword evidence="2" id="KW-1185">Reference proteome</keyword>
<sequence>MAVKFVETSKSWNLLSQDSKEKYVAQAMENRLTYLRALKQWADDKEIQFSKRVSVLSSRLYAKHQRSEAKAKRLKESSKTAAKTA</sequence>
<dbReference type="OrthoDB" id="5550281at2759"/>
<evidence type="ECO:0000313" key="2">
    <source>
        <dbReference type="Proteomes" id="UP000281553"/>
    </source>
</evidence>
<protein>
    <recommendedName>
        <fullName evidence="3">HMG box domain-containing protein</fullName>
    </recommendedName>
</protein>
<gene>
    <name evidence="1" type="ORF">DILT_LOCUS14053</name>
</gene>
<organism evidence="1 2">
    <name type="scientific">Dibothriocephalus latus</name>
    <name type="common">Fish tapeworm</name>
    <name type="synonym">Diphyllobothrium latum</name>
    <dbReference type="NCBI Taxonomy" id="60516"/>
    <lineage>
        <taxon>Eukaryota</taxon>
        <taxon>Metazoa</taxon>
        <taxon>Spiralia</taxon>
        <taxon>Lophotrochozoa</taxon>
        <taxon>Platyhelminthes</taxon>
        <taxon>Cestoda</taxon>
        <taxon>Eucestoda</taxon>
        <taxon>Diphyllobothriidea</taxon>
        <taxon>Diphyllobothriidae</taxon>
        <taxon>Dibothriocephalus</taxon>
    </lineage>
</organism>
<dbReference type="InterPro" id="IPR036910">
    <property type="entry name" value="HMG_box_dom_sf"/>
</dbReference>
<evidence type="ECO:0008006" key="3">
    <source>
        <dbReference type="Google" id="ProtNLM"/>
    </source>
</evidence>